<dbReference type="RefSeq" id="XP_070891428.1">
    <property type="nucleotide sequence ID" value="XM_071027669.1"/>
</dbReference>
<dbReference type="GeneID" id="98142741"/>
<gene>
    <name evidence="2" type="ORF">BJX67DRAFT_339508</name>
</gene>
<keyword evidence="2" id="KW-0687">Ribonucleoprotein</keyword>
<sequence>MAAAKLSPTANLLRRSRLFALPQALDLPPEPPTSKSRADSDTATLPHPIRPSIVTPASSLARGDWGFKRPLPAKSTSLKSSKPVVRINAIDTFEHVTDFESAADHTMTLEKFQELHLPMSLPAKVNYATSIVPRHNSPFETNVDNTETSKPINEVGSKQFRHTGPWLAGLSEADFNAYLRRVQKDKPEILRKLRDRFTAQLNAERKKRAQDDGQDLATLAPIQVTDEDFQRYIKVLRSDPASLGPVLFDLLDLPSPPAVPSDRIGQVYYQSPGTKLSSSEYAVWGPPSTHPSAGLSYSRSHALIYNHPNNGPQTYQRPVEARILRPKGRFKGKSAKAIAGVGGIAVEDVNAMTFAEQGAPAGLASFDATIPGGAKYYVTPFRASVDSYGRIQLASFRATTAAKVAYGIQEYKKPSTGPLTPWMSVDEFTRDQQRIVPRLDRPRTSPLPISSQEPAQKTEDVARNLMRTLSSS</sequence>
<dbReference type="GO" id="GO:0005840">
    <property type="term" value="C:ribosome"/>
    <property type="evidence" value="ECO:0007669"/>
    <property type="project" value="UniProtKB-KW"/>
</dbReference>
<dbReference type="Proteomes" id="UP001610432">
    <property type="component" value="Unassembled WGS sequence"/>
</dbReference>
<comment type="caution">
    <text evidence="2">The sequence shown here is derived from an EMBL/GenBank/DDBJ whole genome shotgun (WGS) entry which is preliminary data.</text>
</comment>
<feature type="region of interest" description="Disordered" evidence="1">
    <location>
        <begin position="23"/>
        <end position="55"/>
    </location>
</feature>
<keyword evidence="3" id="KW-1185">Reference proteome</keyword>
<dbReference type="PANTHER" id="PTHR28058:SF1">
    <property type="entry name" value="SMALL RIBOSOMAL SUBUNIT PROTEIN BS1M"/>
    <property type="match status" value="1"/>
</dbReference>
<dbReference type="Pfam" id="PF11709">
    <property type="entry name" value="Mit_ribos_Mrp51"/>
    <property type="match status" value="1"/>
</dbReference>
<reference evidence="2 3" key="1">
    <citation type="submission" date="2024-07" db="EMBL/GenBank/DDBJ databases">
        <title>Section-level genome sequencing and comparative genomics of Aspergillus sections Usti and Cavernicolus.</title>
        <authorList>
            <consortium name="Lawrence Berkeley National Laboratory"/>
            <person name="Nybo J.L."/>
            <person name="Vesth T.C."/>
            <person name="Theobald S."/>
            <person name="Frisvad J.C."/>
            <person name="Larsen T.O."/>
            <person name="Kjaerboelling I."/>
            <person name="Rothschild-Mancinelli K."/>
            <person name="Lyhne E.K."/>
            <person name="Kogle M.E."/>
            <person name="Barry K."/>
            <person name="Clum A."/>
            <person name="Na H."/>
            <person name="Ledsgaard L."/>
            <person name="Lin J."/>
            <person name="Lipzen A."/>
            <person name="Kuo A."/>
            <person name="Riley R."/>
            <person name="Mondo S."/>
            <person name="Labutti K."/>
            <person name="Haridas S."/>
            <person name="Pangalinan J."/>
            <person name="Salamov A.A."/>
            <person name="Simmons B.A."/>
            <person name="Magnuson J.K."/>
            <person name="Chen J."/>
            <person name="Drula E."/>
            <person name="Henrissat B."/>
            <person name="Wiebenga A."/>
            <person name="Lubbers R.J."/>
            <person name="Gomes A.C."/>
            <person name="Macurrencykelacurrency M.R."/>
            <person name="Stajich J."/>
            <person name="Grigoriev I.V."/>
            <person name="Mortensen U.H."/>
            <person name="De Vries R.P."/>
            <person name="Baker S.E."/>
            <person name="Andersen M.R."/>
        </authorList>
    </citation>
    <scope>NUCLEOTIDE SEQUENCE [LARGE SCALE GENOMIC DNA]</scope>
    <source>
        <strain evidence="2 3">CBS 449.75</strain>
    </source>
</reference>
<protein>
    <submittedName>
        <fullName evidence="2">Mitochondrial ribosomal protein MRP51</fullName>
    </submittedName>
</protein>
<name>A0ABR4M759_9EURO</name>
<proteinExistence type="predicted"/>
<dbReference type="InterPro" id="IPR016712">
    <property type="entry name" value="Rbsml_bS1m-like"/>
</dbReference>
<evidence type="ECO:0000256" key="1">
    <source>
        <dbReference type="SAM" id="MobiDB-lite"/>
    </source>
</evidence>
<keyword evidence="2" id="KW-0689">Ribosomal protein</keyword>
<dbReference type="EMBL" id="JBFXLQ010000001">
    <property type="protein sequence ID" value="KAL2872449.1"/>
    <property type="molecule type" value="Genomic_DNA"/>
</dbReference>
<feature type="region of interest" description="Disordered" evidence="1">
    <location>
        <begin position="433"/>
        <end position="472"/>
    </location>
</feature>
<organism evidence="2 3">
    <name type="scientific">Aspergillus lucknowensis</name>
    <dbReference type="NCBI Taxonomy" id="176173"/>
    <lineage>
        <taxon>Eukaryota</taxon>
        <taxon>Fungi</taxon>
        <taxon>Dikarya</taxon>
        <taxon>Ascomycota</taxon>
        <taxon>Pezizomycotina</taxon>
        <taxon>Eurotiomycetes</taxon>
        <taxon>Eurotiomycetidae</taxon>
        <taxon>Eurotiales</taxon>
        <taxon>Aspergillaceae</taxon>
        <taxon>Aspergillus</taxon>
        <taxon>Aspergillus subgen. Nidulantes</taxon>
    </lineage>
</organism>
<dbReference type="PANTHER" id="PTHR28058">
    <property type="entry name" value="37S RIBOSOMAL PROTEIN MRP51, MITOCHONDRIAL"/>
    <property type="match status" value="1"/>
</dbReference>
<feature type="compositionally biased region" description="Basic and acidic residues" evidence="1">
    <location>
        <begin position="433"/>
        <end position="443"/>
    </location>
</feature>
<evidence type="ECO:0000313" key="2">
    <source>
        <dbReference type="EMBL" id="KAL2872449.1"/>
    </source>
</evidence>
<evidence type="ECO:0000313" key="3">
    <source>
        <dbReference type="Proteomes" id="UP001610432"/>
    </source>
</evidence>
<accession>A0ABR4M759</accession>